<proteinExistence type="predicted"/>
<protein>
    <submittedName>
        <fullName evidence="3">Envelope glycoprotein</fullName>
    </submittedName>
</protein>
<keyword evidence="2" id="KW-0472">Membrane</keyword>
<dbReference type="SUPFAM" id="SSF58069">
    <property type="entry name" value="Virus ectodomain"/>
    <property type="match status" value="1"/>
</dbReference>
<feature type="transmembrane region" description="Helical" evidence="2">
    <location>
        <begin position="76"/>
        <end position="98"/>
    </location>
</feature>
<name>A0A8B6SSM5_CAEV</name>
<dbReference type="GO" id="GO:0019031">
    <property type="term" value="C:viral envelope"/>
    <property type="evidence" value="ECO:0007669"/>
    <property type="project" value="UniProtKB-KW"/>
</dbReference>
<reference evidence="3" key="1">
    <citation type="journal article" date="2020" name="HRB Open Res">
        <title>Classification of small ruminant lentivirus subtype A2, subgroups 1 and 2 based on whole genome comparisons and complex recombination patterns.</title>
        <authorList>
            <person name="Dickey A.M."/>
            <person name="Smith T.P.L."/>
            <person name="Clawson M.L."/>
            <person name="Heaton M.P."/>
            <person name="Workman A.M."/>
        </authorList>
    </citation>
    <scope>NUCLEOTIDE SEQUENCE</scope>
    <source>
        <strain evidence="3">USMARC-199916128-2</strain>
    </source>
</reference>
<sequence length="988" mass="114330">MANSSRPSRVTWKGMDPPLRETWSQVVQELVKTQQKQEQENLLTGKQKSWVSIDLLGTEQREERKRINVWEPCEKWFAQVIWGVLWVLQIILWGCLIWEMNKPQGCKAEEVIALVDDPGGFQWIRQVETVPVTCTTKNFTQWGCQPEGAYPDPEIEYRNISQEILEEVFKREWPWNTYHWPLWQMENMRQWMKENEKEHRERTNKTKEGIDDLLAGKIRGRFCVPYPFALLKCEEWCWYPSGINQETGHAEQIKINCTKAKAVSCTEKMPLAGVQRVYWEKEDRASMEFLTIKACNGSKLRCQEEGKSPGGCVQGYPIPVGAEIIPENMKYLRGKKSMYGGIKDKNGELKLPLSVRVWVRMANLSNWVNGTPPYWSARINGSTGINGTRWYGVGSLHHLGYNISSNPEQGICNFTKEVWIGGDKFKYYYKPSWNCSQNWTGHPVWHVFRYLDMTEHMTSTCIQRPERLNITVGNGTITGNCSVTNWDGCNCSRSGNYLYNSSTGGLLVIICRQNSTIRGIIGTNTNWTMMWERYKNCTGCTNSTLDRTEGALAVSNINCTLPHKNESNQWTCKARKKGNKRETLYIAGRDFWGRVKAKYSCESNLGGLDGMMHQQLLLQRYQIIKVRAYTYGVIDMPKSYMETQKRKKRSSELQIKRRKRGIGLVIVLAIMAIIAAAGAGLGVANAVQQSYTRTAVQSLANATAAQQNVLEATYAMVQHVAKGIRILEARVARVEAIVDRMMVYHELDCWHHQHFCVTSVKSEVIKYVNWTRFKDNCTWQQWEEEIQQHEANLSQLLREAALQVHIAQRDASRIPDVWTALQEAFDWSGWFSWLKYIPWIVMGIIGFICFRIVMCFVSTCLQAYKQIKEIRYTQVTVVIEQPVDLEEKARREEDGSNGCENLKQQKRTSQRSIIQIGRAQWVAWKNSPWGQGWRKILYMSLLPVLITQQWMEENGWNGENRHKNKKERVDCQDREQMPTLENDYVELS</sequence>
<dbReference type="EMBL" id="MT993917">
    <property type="protein sequence ID" value="QPZ85504.1"/>
    <property type="molecule type" value="Genomic_RNA"/>
</dbReference>
<keyword evidence="2" id="KW-0812">Transmembrane</keyword>
<evidence type="ECO:0000313" key="3">
    <source>
        <dbReference type="EMBL" id="QPZ85504.1"/>
    </source>
</evidence>
<evidence type="ECO:0000256" key="2">
    <source>
        <dbReference type="SAM" id="Phobius"/>
    </source>
</evidence>
<dbReference type="Gene3D" id="1.20.5.440">
    <property type="entry name" value="ATP synthase delta/epsilon subunit, C-terminal domain"/>
    <property type="match status" value="1"/>
</dbReference>
<organism evidence="3">
    <name type="scientific">Small ruminant lentivirus</name>
    <dbReference type="NCBI Taxonomy" id="254355"/>
    <lineage>
        <taxon>Viruses</taxon>
        <taxon>Riboviria</taxon>
        <taxon>Pararnavirae</taxon>
        <taxon>Artverviricota</taxon>
        <taxon>Revtraviricetes</taxon>
        <taxon>Ortervirales</taxon>
        <taxon>Retroviridae</taxon>
        <taxon>Orthoretrovirinae</taxon>
        <taxon>Lentivirus</taxon>
        <taxon>Lentivirus capartenc</taxon>
        <taxon>Caprine arthritis encephalitis virus</taxon>
    </lineage>
</organism>
<feature type="transmembrane region" description="Helical" evidence="2">
    <location>
        <begin position="662"/>
        <end position="684"/>
    </location>
</feature>
<keyword evidence="3" id="KW-0261">Viral envelope protein</keyword>
<keyword evidence="3" id="KW-0946">Virion</keyword>
<evidence type="ECO:0000256" key="1">
    <source>
        <dbReference type="SAM" id="MobiDB-lite"/>
    </source>
</evidence>
<accession>A0A8B6SSM5</accession>
<feature type="transmembrane region" description="Helical" evidence="2">
    <location>
        <begin position="836"/>
        <end position="861"/>
    </location>
</feature>
<keyword evidence="2" id="KW-1133">Transmembrane helix</keyword>
<feature type="region of interest" description="Disordered" evidence="1">
    <location>
        <begin position="956"/>
        <end position="975"/>
    </location>
</feature>